<dbReference type="GO" id="GO:0006334">
    <property type="term" value="P:nucleosome assembly"/>
    <property type="evidence" value="ECO:0007669"/>
    <property type="project" value="InterPro"/>
</dbReference>
<comment type="caution">
    <text evidence="4">The sequence shown here is derived from an EMBL/GenBank/DDBJ whole genome shotgun (WGS) entry which is preliminary data.</text>
</comment>
<dbReference type="GO" id="GO:0003677">
    <property type="term" value="F:DNA binding"/>
    <property type="evidence" value="ECO:0007669"/>
    <property type="project" value="InterPro"/>
</dbReference>
<feature type="region of interest" description="Disordered" evidence="2">
    <location>
        <begin position="1"/>
        <end position="86"/>
    </location>
</feature>
<dbReference type="EMBL" id="JABCKI010005717">
    <property type="protein sequence ID" value="KAG5639620.1"/>
    <property type="molecule type" value="Genomic_DNA"/>
</dbReference>
<dbReference type="Proteomes" id="UP000717328">
    <property type="component" value="Unassembled WGS sequence"/>
</dbReference>
<reference evidence="4" key="1">
    <citation type="submission" date="2021-02" db="EMBL/GenBank/DDBJ databases">
        <authorList>
            <person name="Nieuwenhuis M."/>
            <person name="Van De Peppel L.J.J."/>
        </authorList>
    </citation>
    <scope>NUCLEOTIDE SEQUENCE</scope>
    <source>
        <strain evidence="4">D49</strain>
    </source>
</reference>
<feature type="compositionally biased region" description="Low complexity" evidence="2">
    <location>
        <begin position="220"/>
        <end position="240"/>
    </location>
</feature>
<organism evidence="4 5">
    <name type="scientific">Sphagnurus paluster</name>
    <dbReference type="NCBI Taxonomy" id="117069"/>
    <lineage>
        <taxon>Eukaryota</taxon>
        <taxon>Fungi</taxon>
        <taxon>Dikarya</taxon>
        <taxon>Basidiomycota</taxon>
        <taxon>Agaricomycotina</taxon>
        <taxon>Agaricomycetes</taxon>
        <taxon>Agaricomycetidae</taxon>
        <taxon>Agaricales</taxon>
        <taxon>Tricholomatineae</taxon>
        <taxon>Lyophyllaceae</taxon>
        <taxon>Sphagnurus</taxon>
    </lineage>
</organism>
<dbReference type="SUPFAM" id="SSF46785">
    <property type="entry name" value="Winged helix' DNA-binding domain"/>
    <property type="match status" value="1"/>
</dbReference>
<feature type="compositionally biased region" description="Polar residues" evidence="2">
    <location>
        <begin position="67"/>
        <end position="80"/>
    </location>
</feature>
<proteinExistence type="predicted"/>
<dbReference type="Gene3D" id="1.10.10.10">
    <property type="entry name" value="Winged helix-like DNA-binding domain superfamily/Winged helix DNA-binding domain"/>
    <property type="match status" value="1"/>
</dbReference>
<dbReference type="GO" id="GO:0000786">
    <property type="term" value="C:nucleosome"/>
    <property type="evidence" value="ECO:0007669"/>
    <property type="project" value="InterPro"/>
</dbReference>
<accession>A0A9P7FYI5</accession>
<protein>
    <recommendedName>
        <fullName evidence="1">Histone H1</fullName>
    </recommendedName>
</protein>
<feature type="domain" description="H15" evidence="3">
    <location>
        <begin position="83"/>
        <end position="163"/>
    </location>
</feature>
<reference evidence="4" key="2">
    <citation type="submission" date="2021-10" db="EMBL/GenBank/DDBJ databases">
        <title>Phylogenomics reveals ancestral predisposition of the termite-cultivated fungus Termitomyces towards a domesticated lifestyle.</title>
        <authorList>
            <person name="Auxier B."/>
            <person name="Grum-Grzhimaylo A."/>
            <person name="Cardenas M.E."/>
            <person name="Lodge J.D."/>
            <person name="Laessoe T."/>
            <person name="Pedersen O."/>
            <person name="Smith M.E."/>
            <person name="Kuyper T.W."/>
            <person name="Franco-Molano E.A."/>
            <person name="Baroni T.J."/>
            <person name="Aanen D.K."/>
        </authorList>
    </citation>
    <scope>NUCLEOTIDE SEQUENCE</scope>
    <source>
        <strain evidence="4">D49</strain>
    </source>
</reference>
<evidence type="ECO:0000259" key="3">
    <source>
        <dbReference type="PROSITE" id="PS51504"/>
    </source>
</evidence>
<dbReference type="Pfam" id="PF00538">
    <property type="entry name" value="Linker_histone"/>
    <property type="match status" value="1"/>
</dbReference>
<feature type="region of interest" description="Disordered" evidence="2">
    <location>
        <begin position="151"/>
        <end position="248"/>
    </location>
</feature>
<evidence type="ECO:0000313" key="5">
    <source>
        <dbReference type="Proteomes" id="UP000717328"/>
    </source>
</evidence>
<evidence type="ECO:0000256" key="2">
    <source>
        <dbReference type="SAM" id="MobiDB-lite"/>
    </source>
</evidence>
<feature type="compositionally biased region" description="Low complexity" evidence="2">
    <location>
        <begin position="32"/>
        <end position="41"/>
    </location>
</feature>
<dbReference type="InterPro" id="IPR005818">
    <property type="entry name" value="Histone_H1/H5_H15"/>
</dbReference>
<keyword evidence="5" id="KW-1185">Reference proteome</keyword>
<gene>
    <name evidence="4" type="ORF">H0H81_010822</name>
</gene>
<dbReference type="InterPro" id="IPR036388">
    <property type="entry name" value="WH-like_DNA-bd_sf"/>
</dbReference>
<evidence type="ECO:0000256" key="1">
    <source>
        <dbReference type="ARBA" id="ARBA00020833"/>
    </source>
</evidence>
<feature type="compositionally biased region" description="Low complexity" evidence="2">
    <location>
        <begin position="176"/>
        <end position="213"/>
    </location>
</feature>
<dbReference type="OrthoDB" id="1110759at2759"/>
<sequence length="248" mass="25386">MSSNTSASPEPAVASVTQSATKARSTRKPASAKKPAVTKVKAATKPKSTKTTTKSTVTKARAATSSHPSWKQIVTVSPLPTQAPPPLHTILNSDPQQECIAANREDARQGVSRSTIKKYAEEKYHLKSTAANTYQLGRAITTGAEAGIFSLPKGPSGKVKLAPKVKTATGAKENSKPPSKVAAKPASKPAATTKKPAAKPATKSAAAKPAATKNITAPVKKTLAGKAKAAPAKKTAVASKRGAAKKVG</sequence>
<dbReference type="InterPro" id="IPR036390">
    <property type="entry name" value="WH_DNA-bd_sf"/>
</dbReference>
<name>A0A9P7FYI5_9AGAR</name>
<dbReference type="PROSITE" id="PS51504">
    <property type="entry name" value="H15"/>
    <property type="match status" value="1"/>
</dbReference>
<evidence type="ECO:0000313" key="4">
    <source>
        <dbReference type="EMBL" id="KAG5639620.1"/>
    </source>
</evidence>
<feature type="compositionally biased region" description="Low complexity" evidence="2">
    <location>
        <begin position="49"/>
        <end position="66"/>
    </location>
</feature>
<dbReference type="AlphaFoldDB" id="A0A9P7FYI5"/>